<accession>F0V883</accession>
<evidence type="ECO:0000256" key="5">
    <source>
        <dbReference type="SAM" id="Coils"/>
    </source>
</evidence>
<dbReference type="OrthoDB" id="333469at2759"/>
<dbReference type="InParanoid" id="F0V883"/>
<dbReference type="SMART" id="SM00368">
    <property type="entry name" value="LRR_RI"/>
    <property type="match status" value="3"/>
</dbReference>
<dbReference type="RefSeq" id="XP_003879959.1">
    <property type="nucleotide sequence ID" value="XM_003879910.1"/>
</dbReference>
<dbReference type="AlphaFoldDB" id="F0V883"/>
<dbReference type="GeneID" id="13445973"/>
<evidence type="ECO:0000256" key="3">
    <source>
        <dbReference type="ARBA" id="ARBA00023054"/>
    </source>
</evidence>
<keyword evidence="4" id="KW-0206">Cytoskeleton</keyword>
<protein>
    <submittedName>
        <fullName evidence="8">Myosin heavy chain, putative</fullName>
    </submittedName>
    <submittedName>
        <fullName evidence="7">Putative myosin heavy chain</fullName>
    </submittedName>
</protein>
<evidence type="ECO:0000313" key="8">
    <source>
        <dbReference type="EMBL" id="CEL64511.1"/>
    </source>
</evidence>
<dbReference type="Pfam" id="PF13516">
    <property type="entry name" value="LRR_6"/>
    <property type="match status" value="2"/>
</dbReference>
<dbReference type="Gene3D" id="3.80.10.10">
    <property type="entry name" value="Ribonuclease Inhibitor"/>
    <property type="match status" value="1"/>
</dbReference>
<keyword evidence="9" id="KW-1185">Reference proteome</keyword>
<feature type="coiled-coil region" evidence="5">
    <location>
        <begin position="398"/>
        <end position="523"/>
    </location>
</feature>
<organism evidence="7 9">
    <name type="scientific">Neospora caninum (strain Liverpool)</name>
    <dbReference type="NCBI Taxonomy" id="572307"/>
    <lineage>
        <taxon>Eukaryota</taxon>
        <taxon>Sar</taxon>
        <taxon>Alveolata</taxon>
        <taxon>Apicomplexa</taxon>
        <taxon>Conoidasida</taxon>
        <taxon>Coccidia</taxon>
        <taxon>Eucoccidiorida</taxon>
        <taxon>Eimeriorina</taxon>
        <taxon>Sarcocystidae</taxon>
        <taxon>Neospora</taxon>
    </lineage>
</organism>
<dbReference type="EMBL" id="LN714475">
    <property type="protein sequence ID" value="CEL64511.1"/>
    <property type="molecule type" value="Genomic_DNA"/>
</dbReference>
<sequence length="874" mass="97554">MGQLEKLWRRGNSSSTCCSLFDPSCSSSSLPPCSSSSFSSSSFSSSSSSSSCSSSSSSSSSLHQHSLHTQSVSSLCVPRTPTPPASSRTPPFKSSRDYRGRPPIASKSAVPSVCASHAQTTLSSDGVKDKSGVSSRNSHEKTSRRVASAPGGKGEAQESSLGVRTPPKREDDARQYSARHLKEKREEERLRGDGDELLLNRKFIGDQGCKGVTASLMKKTNFVRIDLSANNITSQGLAALLPGFAVQHVLKHLDLNWNSLASPGSIADSSGAGSTSSSRCMYTLQSFCDWVSTHGRLHTLTLAHCRLGNEGAACMTDVMTRNTSLLTVDLSHNGMGAAACALLVQAIEASNQTVLHVDLGGNGASYSSVDALERACARNRVNRHVVCLQRTGAELHAQREEQLKLQQLQKYVLQLEKEVTIRQEEFGKIVEGMHADAAEASRRLAEAREEIRELKENLRSANFALVAEKKKALDTSNLKKEIQALQLVVSSREKEGAELRSQVNQLETETHLQAEELQRLRAKNQEVADASLLTQQSLDDANVANKQLEAFLHQRESRIEGLAQEVQQLRRELAAAESATDQQSKSLLAQCQATQDENRKLEEKIYKLERERQQLEQQKTHLAWSLEKEERERDKRRLQEEEKRKEERQMLQEQAEEWKNKLELQMKKQETQEQAWQEERKTLLQQLRDCQQAACAAEAEASALKFRQLQREVEAHALESELRQLKEVIAAKEEQHSRQQHEREAFLLSQRRKEEEWRAAVATSEAAAADARMHAEAATQEAKHLEEAIRQRELLTGTLQDQLQQSKGELAKTREERQKLERERAALARELKETREKGKKLEESFQTKCKEAFEALRLSLSAATSDFSSKGAEE</sequence>
<evidence type="ECO:0000313" key="7">
    <source>
        <dbReference type="EMBL" id="CBZ49924.1"/>
    </source>
</evidence>
<feature type="compositionally biased region" description="Polar residues" evidence="6">
    <location>
        <begin position="63"/>
        <end position="74"/>
    </location>
</feature>
<dbReference type="OMA" id="EVDHMTR"/>
<dbReference type="InterPro" id="IPR032675">
    <property type="entry name" value="LRR_dom_sf"/>
</dbReference>
<keyword evidence="3 5" id="KW-0175">Coiled coil</keyword>
<feature type="region of interest" description="Disordered" evidence="6">
    <location>
        <begin position="22"/>
        <end position="189"/>
    </location>
</feature>
<dbReference type="VEuPathDB" id="ToxoDB:NCLIV_004080"/>
<gene>
    <name evidence="8" type="ORF">BN1204_004080</name>
    <name evidence="7" type="ORF">NCLIV_004080</name>
</gene>
<dbReference type="InterPro" id="IPR001611">
    <property type="entry name" value="Leu-rich_rpt"/>
</dbReference>
<dbReference type="EMBL" id="FR823381">
    <property type="protein sequence ID" value="CBZ49924.1"/>
    <property type="molecule type" value="Genomic_DNA"/>
</dbReference>
<keyword evidence="2" id="KW-0963">Cytoplasm</keyword>
<evidence type="ECO:0000256" key="2">
    <source>
        <dbReference type="ARBA" id="ARBA00022490"/>
    </source>
</evidence>
<feature type="compositionally biased region" description="Low complexity" evidence="6">
    <location>
        <begin position="22"/>
        <end position="62"/>
    </location>
</feature>
<evidence type="ECO:0000256" key="1">
    <source>
        <dbReference type="ARBA" id="ARBA00004300"/>
    </source>
</evidence>
<dbReference type="SUPFAM" id="SSF52047">
    <property type="entry name" value="RNI-like"/>
    <property type="match status" value="1"/>
</dbReference>
<evidence type="ECO:0000256" key="4">
    <source>
        <dbReference type="ARBA" id="ARBA00023212"/>
    </source>
</evidence>
<evidence type="ECO:0000313" key="9">
    <source>
        <dbReference type="Proteomes" id="UP000007494"/>
    </source>
</evidence>
<dbReference type="GO" id="GO:0005813">
    <property type="term" value="C:centrosome"/>
    <property type="evidence" value="ECO:0007669"/>
    <property type="project" value="UniProtKB-SubCell"/>
</dbReference>
<reference evidence="7" key="2">
    <citation type="submission" date="2011-03" db="EMBL/GenBank/DDBJ databases">
        <title>Comparative genomics and transcriptomics of Neospora caninum and Toxoplasma gondii.</title>
        <authorList>
            <person name="Reid A.J."/>
            <person name="Sohal A."/>
            <person name="Harris D."/>
            <person name="Quail M."/>
            <person name="Sanders M."/>
            <person name="Berriman M."/>
            <person name="Wastling J.M."/>
            <person name="Pain A."/>
        </authorList>
    </citation>
    <scope>NUCLEOTIDE SEQUENCE</scope>
    <source>
        <strain evidence="7">Liverpool</strain>
    </source>
</reference>
<feature type="region of interest" description="Disordered" evidence="6">
    <location>
        <begin position="626"/>
        <end position="648"/>
    </location>
</feature>
<reference evidence="8" key="4">
    <citation type="journal article" date="2015" name="PLoS ONE">
        <title>Comprehensive Evaluation of Toxoplasma gondii VEG and Neospora caninum LIV Genomes with Tachyzoite Stage Transcriptome and Proteome Defines Novel Transcript Features.</title>
        <authorList>
            <person name="Ramaprasad A."/>
            <person name="Mourier T."/>
            <person name="Naeem R."/>
            <person name="Malas T.B."/>
            <person name="Moussa E."/>
            <person name="Panigrahi A."/>
            <person name="Vermont S.J."/>
            <person name="Otto T.D."/>
            <person name="Wastling J."/>
            <person name="Pain A."/>
        </authorList>
    </citation>
    <scope>NUCLEOTIDE SEQUENCE</scope>
    <source>
        <strain evidence="8">Liverpool</strain>
    </source>
</reference>
<dbReference type="PANTHER" id="PTHR23170">
    <property type="entry name" value="NY-REN-58 ANTIGEN"/>
    <property type="match status" value="1"/>
</dbReference>
<name>F0V883_NEOCL</name>
<comment type="subcellular location">
    <subcellularLocation>
        <location evidence="1">Cytoplasm</location>
        <location evidence="1">Cytoskeleton</location>
        <location evidence="1">Microtubule organizing center</location>
        <location evidence="1">Centrosome</location>
    </subcellularLocation>
</comment>
<dbReference type="Proteomes" id="UP000007494">
    <property type="component" value="Chromosome Ib"/>
</dbReference>
<feature type="coiled-coil region" evidence="5">
    <location>
        <begin position="768"/>
        <end position="844"/>
    </location>
</feature>
<dbReference type="InterPro" id="IPR052116">
    <property type="entry name" value="Centro_Cilium_Assembly"/>
</dbReference>
<proteinExistence type="predicted"/>
<dbReference type="eggNOG" id="KOG4308">
    <property type="taxonomic scope" value="Eukaryota"/>
</dbReference>
<reference evidence="9" key="3">
    <citation type="journal article" date="2012" name="PLoS Pathog.">
        <title>Comparative genomics of the apicomplexan parasites Toxoplasma gondii and Neospora caninum: Coccidia differing in host range and transmission strategy.</title>
        <authorList>
            <person name="Reid A.J."/>
            <person name="Vermont S.J."/>
            <person name="Cotton J.A."/>
            <person name="Harris D."/>
            <person name="Hill-Cawthorne G.A."/>
            <person name="Konen-Waisman S."/>
            <person name="Latham S.M."/>
            <person name="Mourier T."/>
            <person name="Norton R."/>
            <person name="Quail M.A."/>
            <person name="Sanders M."/>
            <person name="Shanmugam D."/>
            <person name="Sohal A."/>
            <person name="Wasmuth J.D."/>
            <person name="Brunk B."/>
            <person name="Grigg M.E."/>
            <person name="Howard J.C."/>
            <person name="Parkinson J."/>
            <person name="Roos D.S."/>
            <person name="Trees A.J."/>
            <person name="Berriman M."/>
            <person name="Pain A."/>
            <person name="Wastling J.M."/>
        </authorList>
    </citation>
    <scope>NUCLEOTIDE SEQUENCE [LARGE SCALE GENOMIC DNA]</scope>
    <source>
        <strain evidence="9">Liverpool</strain>
    </source>
</reference>
<feature type="compositionally biased region" description="Basic and acidic residues" evidence="6">
    <location>
        <begin position="126"/>
        <end position="143"/>
    </location>
</feature>
<reference evidence="7" key="1">
    <citation type="submission" date="2011-02" db="EMBL/GenBank/DDBJ databases">
        <authorList>
            <person name="Aslett M."/>
        </authorList>
    </citation>
    <scope>NUCLEOTIDE SEQUENCE</scope>
    <source>
        <strain evidence="7">Liverpool</strain>
    </source>
</reference>
<dbReference type="PANTHER" id="PTHR23170:SF3">
    <property type="entry name" value="LEUCINE-RICH REPEAT-CONTAINING PROTEIN 45"/>
    <property type="match status" value="1"/>
</dbReference>
<evidence type="ECO:0000256" key="6">
    <source>
        <dbReference type="SAM" id="MobiDB-lite"/>
    </source>
</evidence>